<keyword evidence="2" id="KW-1185">Reference proteome</keyword>
<dbReference type="EMBL" id="VFIA01000169">
    <property type="protein sequence ID" value="MBC3795419.1"/>
    <property type="molecule type" value="Genomic_DNA"/>
</dbReference>
<comment type="caution">
    <text evidence="1">The sequence shown here is derived from an EMBL/GenBank/DDBJ whole genome shotgun (WGS) entry which is preliminary data.</text>
</comment>
<protein>
    <submittedName>
        <fullName evidence="1">Uncharacterized protein</fullName>
    </submittedName>
</protein>
<dbReference type="RefSeq" id="WP_186742774.1">
    <property type="nucleotide sequence ID" value="NZ_VFIA01000169.1"/>
</dbReference>
<proteinExistence type="predicted"/>
<accession>A0ABR6WFU0</accession>
<evidence type="ECO:0000313" key="2">
    <source>
        <dbReference type="Proteomes" id="UP000700732"/>
    </source>
</evidence>
<reference evidence="1 2" key="1">
    <citation type="submission" date="2019-06" db="EMBL/GenBank/DDBJ databases">
        <title>Spirosoma utsteinense sp. nov. isolated from Antarctic ice-free soils.</title>
        <authorList>
            <person name="Tahon G."/>
        </authorList>
    </citation>
    <scope>NUCLEOTIDE SEQUENCE [LARGE SCALE GENOMIC DNA]</scope>
    <source>
        <strain evidence="1 2">LMG 31447</strain>
    </source>
</reference>
<evidence type="ECO:0000313" key="1">
    <source>
        <dbReference type="EMBL" id="MBC3795419.1"/>
    </source>
</evidence>
<organism evidence="1 2">
    <name type="scientific">Spirosoma utsteinense</name>
    <dbReference type="NCBI Taxonomy" id="2585773"/>
    <lineage>
        <taxon>Bacteria</taxon>
        <taxon>Pseudomonadati</taxon>
        <taxon>Bacteroidota</taxon>
        <taxon>Cytophagia</taxon>
        <taxon>Cytophagales</taxon>
        <taxon>Cytophagaceae</taxon>
        <taxon>Spirosoma</taxon>
    </lineage>
</organism>
<sequence length="60" mass="7022">MRLYDSLEAAEKDELTAATIPEPDKMAIKLLYDNSIPNGLKRSKFVEYLEKHKQKERKLN</sequence>
<name>A0ABR6WFU0_9BACT</name>
<gene>
    <name evidence="1" type="ORF">FH603_5957</name>
</gene>
<dbReference type="Proteomes" id="UP000700732">
    <property type="component" value="Unassembled WGS sequence"/>
</dbReference>